<proteinExistence type="predicted"/>
<evidence type="ECO:0000313" key="1">
    <source>
        <dbReference type="EMBL" id="RIY31502.1"/>
    </source>
</evidence>
<dbReference type="Gene3D" id="3.40.930.10">
    <property type="entry name" value="Mannitol-specific EII, Chain A"/>
    <property type="match status" value="1"/>
</dbReference>
<dbReference type="EMBL" id="NRHC01000090">
    <property type="protein sequence ID" value="RIY31502.1"/>
    <property type="molecule type" value="Genomic_DNA"/>
</dbReference>
<accession>A0A3A1XZP0</accession>
<evidence type="ECO:0000313" key="2">
    <source>
        <dbReference type="Proteomes" id="UP000265691"/>
    </source>
</evidence>
<gene>
    <name evidence="1" type="ORF">CKF54_06615</name>
</gene>
<dbReference type="SUPFAM" id="SSF55804">
    <property type="entry name" value="Phoshotransferase/anion transport protein"/>
    <property type="match status" value="1"/>
</dbReference>
<keyword evidence="2" id="KW-1185">Reference proteome</keyword>
<sequence length="372" mass="42784">MQWSLSEILKSSFSIFFNRKGTVKNTKSSNQTRDKVETLPCVKKLVITLDKNFTTKNSLYTLQNQVTTYTVSYQLKNRKFQYEKKPLNTDLNLYRWLEVSSGFFVNKVNYSFVVVKHFYAKKEISFTLLDESVLQKKIDRNFLRRYLSTVIQTDIEKSDKLADNFEVSPALAAARFFHNTNAIKELELPLAEVTLSTDLDTASKFLDDVKHNYANLITLISPQNIHLDLKAQRIKSLVIDVIGRELPQATTDEVNKILSDVLARDRQGSQYIGDQAVFLRVVTEKVAYSKMHFVGLKTPCVYNYNLNLKAKFIYLLFINPNDLDEIQSSLGDIFNKLNTHVSSLVKTGVSTDEEEVWKSLALLDWLKTKKNS</sequence>
<name>A0A3A1XZP0_9GAMM</name>
<reference evidence="1 2" key="1">
    <citation type="submission" date="2017-08" db="EMBL/GenBank/DDBJ databases">
        <title>Reclassification of Bisgaard taxon 37 and 44.</title>
        <authorList>
            <person name="Christensen H."/>
        </authorList>
    </citation>
    <scope>NUCLEOTIDE SEQUENCE [LARGE SCALE GENOMIC DNA]</scope>
    <source>
        <strain evidence="1 2">B96_3</strain>
    </source>
</reference>
<comment type="caution">
    <text evidence="1">The sequence shown here is derived from an EMBL/GenBank/DDBJ whole genome shotgun (WGS) entry which is preliminary data.</text>
</comment>
<dbReference type="AlphaFoldDB" id="A0A3A1XZP0"/>
<dbReference type="InterPro" id="IPR016152">
    <property type="entry name" value="PTrfase/Anion_transptr"/>
</dbReference>
<protein>
    <submittedName>
        <fullName evidence="1">Uncharacterized protein</fullName>
    </submittedName>
</protein>
<dbReference type="RefSeq" id="WP_119525574.1">
    <property type="nucleotide sequence ID" value="NZ_NRHC01000090.1"/>
</dbReference>
<dbReference type="Proteomes" id="UP000265691">
    <property type="component" value="Unassembled WGS sequence"/>
</dbReference>
<dbReference type="OrthoDB" id="9826930at2"/>
<organism evidence="1 2">
    <name type="scientific">Psittacicella hinzii</name>
    <dbReference type="NCBI Taxonomy" id="2028575"/>
    <lineage>
        <taxon>Bacteria</taxon>
        <taxon>Pseudomonadati</taxon>
        <taxon>Pseudomonadota</taxon>
        <taxon>Gammaproteobacteria</taxon>
        <taxon>Pasteurellales</taxon>
        <taxon>Psittacicellaceae</taxon>
        <taxon>Psittacicella</taxon>
    </lineage>
</organism>